<evidence type="ECO:0000256" key="3">
    <source>
        <dbReference type="ARBA" id="ARBA00022692"/>
    </source>
</evidence>
<dbReference type="InterPro" id="IPR002898">
    <property type="entry name" value="MotA_ExbB_proton_chnl"/>
</dbReference>
<dbReference type="AlphaFoldDB" id="A0AAX2H0M1"/>
<dbReference type="EMBL" id="CP014227">
    <property type="protein sequence ID" value="AMD85791.1"/>
    <property type="molecule type" value="Genomic_DNA"/>
</dbReference>
<dbReference type="GO" id="GO:0005886">
    <property type="term" value="C:plasma membrane"/>
    <property type="evidence" value="ECO:0007669"/>
    <property type="project" value="UniProtKB-SubCell"/>
</dbReference>
<proteinExistence type="inferred from homology"/>
<dbReference type="Proteomes" id="UP000215539">
    <property type="component" value="Chromosome 1"/>
</dbReference>
<dbReference type="RefSeq" id="WP_066430710.1">
    <property type="nucleotide sequence ID" value="NZ_CP014227.1"/>
</dbReference>
<feature type="transmembrane region" description="Helical" evidence="7">
    <location>
        <begin position="115"/>
        <end position="133"/>
    </location>
</feature>
<evidence type="ECO:0000256" key="4">
    <source>
        <dbReference type="ARBA" id="ARBA00022989"/>
    </source>
</evidence>
<dbReference type="Proteomes" id="UP000065822">
    <property type="component" value="Chromosome"/>
</dbReference>
<keyword evidence="5 7" id="KW-0472">Membrane</keyword>
<keyword evidence="4 7" id="KW-1133">Transmembrane helix</keyword>
<evidence type="ECO:0000256" key="5">
    <source>
        <dbReference type="ARBA" id="ARBA00023136"/>
    </source>
</evidence>
<evidence type="ECO:0000313" key="9">
    <source>
        <dbReference type="EMBL" id="AMD85791.1"/>
    </source>
</evidence>
<gene>
    <name evidence="9" type="ORF">AXF12_09880</name>
    <name evidence="10" type="ORF">SAMEA44541418_02183</name>
</gene>
<dbReference type="EMBL" id="LT906449">
    <property type="protein sequence ID" value="SNV15864.1"/>
    <property type="molecule type" value="Genomic_DNA"/>
</dbReference>
<comment type="similarity">
    <text evidence="6">Belongs to the exbB/tolQ family.</text>
</comment>
<sequence length="202" mass="22612">MDKISEILFLVADSLLIPDIILLLILFVRSLLLVGSSYNRFITKYRNDKQLNNAIKNLTPERIPELKALLPEKDNSLYLQYLRDLLSQPANQDYADYMISNFENEAEKDIATSKLLAKVGPVLGLIGTLIAMSPALTGLSTGDISKMASNMQVVFATTVVGLVVSLVGLVTLQFKQRWYAKETNNLDYVSRILTKNLNDNEK</sequence>
<dbReference type="PANTHER" id="PTHR30625">
    <property type="entry name" value="PROTEIN TOLQ"/>
    <property type="match status" value="1"/>
</dbReference>
<evidence type="ECO:0000313" key="10">
    <source>
        <dbReference type="EMBL" id="SNV15864.1"/>
    </source>
</evidence>
<evidence type="ECO:0000259" key="8">
    <source>
        <dbReference type="Pfam" id="PF01618"/>
    </source>
</evidence>
<keyword evidence="3 7" id="KW-0812">Transmembrane</keyword>
<reference evidence="9 11" key="1">
    <citation type="submission" date="2016-02" db="EMBL/GenBank/DDBJ databases">
        <authorList>
            <person name="Holder M.E."/>
            <person name="Ajami N.J."/>
            <person name="Petrosino J.F."/>
        </authorList>
    </citation>
    <scope>NUCLEOTIDE SEQUENCE [LARGE SCALE GENOMIC DNA]</scope>
    <source>
        <strain evidence="9 11">CCUG 32990</strain>
    </source>
</reference>
<dbReference type="KEGG" id="chg:AXF12_09880"/>
<feature type="transmembrane region" description="Helical" evidence="7">
    <location>
        <begin position="20"/>
        <end position="39"/>
    </location>
</feature>
<evidence type="ECO:0000256" key="7">
    <source>
        <dbReference type="SAM" id="Phobius"/>
    </source>
</evidence>
<name>A0AAX2H0M1_9FLAO</name>
<keyword evidence="2" id="KW-1003">Cell membrane</keyword>
<keyword evidence="6" id="KW-0653">Protein transport</keyword>
<evidence type="ECO:0000256" key="6">
    <source>
        <dbReference type="RuleBase" id="RU004057"/>
    </source>
</evidence>
<evidence type="ECO:0000313" key="11">
    <source>
        <dbReference type="Proteomes" id="UP000065822"/>
    </source>
</evidence>
<dbReference type="InterPro" id="IPR050790">
    <property type="entry name" value="ExbB/TolQ_transport"/>
</dbReference>
<feature type="domain" description="MotA/TolQ/ExbB proton channel" evidence="8">
    <location>
        <begin position="93"/>
        <end position="186"/>
    </location>
</feature>
<dbReference type="GO" id="GO:0017038">
    <property type="term" value="P:protein import"/>
    <property type="evidence" value="ECO:0007669"/>
    <property type="project" value="TreeGrafter"/>
</dbReference>
<evidence type="ECO:0000256" key="1">
    <source>
        <dbReference type="ARBA" id="ARBA00004651"/>
    </source>
</evidence>
<reference evidence="10 12" key="2">
    <citation type="submission" date="2017-06" db="EMBL/GenBank/DDBJ databases">
        <authorList>
            <consortium name="Pathogen Informatics"/>
        </authorList>
    </citation>
    <scope>NUCLEOTIDE SEQUENCE [LARGE SCALE GENOMIC DNA]</scope>
    <source>
        <strain evidence="10 12">NCTC12947</strain>
    </source>
</reference>
<protein>
    <submittedName>
        <fullName evidence="10">MotA/TolQ/ExbB proton channel family</fullName>
    </submittedName>
</protein>
<evidence type="ECO:0000313" key="12">
    <source>
        <dbReference type="Proteomes" id="UP000215539"/>
    </source>
</evidence>
<keyword evidence="11" id="KW-1185">Reference proteome</keyword>
<organism evidence="10 12">
    <name type="scientific">Capnocytophaga haemolytica</name>
    <dbReference type="NCBI Taxonomy" id="45243"/>
    <lineage>
        <taxon>Bacteria</taxon>
        <taxon>Pseudomonadati</taxon>
        <taxon>Bacteroidota</taxon>
        <taxon>Flavobacteriia</taxon>
        <taxon>Flavobacteriales</taxon>
        <taxon>Flavobacteriaceae</taxon>
        <taxon>Capnocytophaga</taxon>
    </lineage>
</organism>
<dbReference type="PANTHER" id="PTHR30625:SF3">
    <property type="entry name" value="TOL-PAL SYSTEM PROTEIN TOLQ"/>
    <property type="match status" value="1"/>
</dbReference>
<evidence type="ECO:0000256" key="2">
    <source>
        <dbReference type="ARBA" id="ARBA00022475"/>
    </source>
</evidence>
<feature type="transmembrane region" description="Helical" evidence="7">
    <location>
        <begin position="153"/>
        <end position="172"/>
    </location>
</feature>
<accession>A0AAX2H0M1</accession>
<dbReference type="Pfam" id="PF01618">
    <property type="entry name" value="MotA_ExbB"/>
    <property type="match status" value="1"/>
</dbReference>
<keyword evidence="6" id="KW-0813">Transport</keyword>
<comment type="subcellular location">
    <subcellularLocation>
        <location evidence="1">Cell membrane</location>
        <topology evidence="1">Multi-pass membrane protein</topology>
    </subcellularLocation>
    <subcellularLocation>
        <location evidence="6">Membrane</location>
        <topology evidence="6">Multi-pass membrane protein</topology>
    </subcellularLocation>
</comment>